<dbReference type="EMBL" id="QGKY02000089">
    <property type="protein sequence ID" value="KAF2614214.1"/>
    <property type="molecule type" value="Genomic_DNA"/>
</dbReference>
<accession>A0A8S9M2G4</accession>
<protein>
    <submittedName>
        <fullName evidence="1">Uncharacterized protein</fullName>
    </submittedName>
</protein>
<organism evidence="1">
    <name type="scientific">Brassica cretica</name>
    <name type="common">Mustard</name>
    <dbReference type="NCBI Taxonomy" id="69181"/>
    <lineage>
        <taxon>Eukaryota</taxon>
        <taxon>Viridiplantae</taxon>
        <taxon>Streptophyta</taxon>
        <taxon>Embryophyta</taxon>
        <taxon>Tracheophyta</taxon>
        <taxon>Spermatophyta</taxon>
        <taxon>Magnoliopsida</taxon>
        <taxon>eudicotyledons</taxon>
        <taxon>Gunneridae</taxon>
        <taxon>Pentapetalae</taxon>
        <taxon>rosids</taxon>
        <taxon>malvids</taxon>
        <taxon>Brassicales</taxon>
        <taxon>Brassicaceae</taxon>
        <taxon>Brassiceae</taxon>
        <taxon>Brassica</taxon>
    </lineage>
</organism>
<evidence type="ECO:0000313" key="1">
    <source>
        <dbReference type="EMBL" id="KAF2614214.1"/>
    </source>
</evidence>
<dbReference type="AlphaFoldDB" id="A0A8S9M2G4"/>
<sequence length="80" mass="9172">MKFFDISFWIHLLRRVTSSSRNFSLNITHTVLFTAIVVAVKKILYATDANESALEDAQEYLNQSLGVKAEDEENGEQEDY</sequence>
<comment type="caution">
    <text evidence="1">The sequence shown here is derived from an EMBL/GenBank/DDBJ whole genome shotgun (WGS) entry which is preliminary data.</text>
</comment>
<proteinExistence type="predicted"/>
<name>A0A8S9M2G4_BRACR</name>
<reference evidence="1" key="1">
    <citation type="submission" date="2019-12" db="EMBL/GenBank/DDBJ databases">
        <title>Genome sequencing and annotation of Brassica cretica.</title>
        <authorList>
            <person name="Studholme D.J."/>
            <person name="Sarris P.F."/>
        </authorList>
    </citation>
    <scope>NUCLEOTIDE SEQUENCE</scope>
    <source>
        <strain evidence="1">PFS-102/07</strain>
        <tissue evidence="1">Leaf</tissue>
    </source>
</reference>
<gene>
    <name evidence="1" type="ORF">F2Q70_00012477</name>
</gene>